<dbReference type="Pfam" id="PF01348">
    <property type="entry name" value="Intron_maturas2"/>
    <property type="match status" value="1"/>
</dbReference>
<dbReference type="GO" id="GO:0008033">
    <property type="term" value="P:tRNA processing"/>
    <property type="evidence" value="ECO:0007669"/>
    <property type="project" value="UniProtKB-KW"/>
</dbReference>
<feature type="domain" description="Domain X" evidence="8">
    <location>
        <begin position="360"/>
        <end position="479"/>
    </location>
</feature>
<keyword evidence="3 6" id="KW-0507">mRNA processing</keyword>
<sequence length="505" mass="60603">MEEIKRYLQLDRSQQSGFLYPLIFQEYIYGLAHDYSLNRSRLLENPGYDNKYSFLLVKRLITRMYRQNHFILFANDSNKNLKNLFFGRNKNFYPQTISEGFAFIVEIPFDIRLISSKRILKSHNLRSIHSLFPFLENNFFHFHSVLDILIPRAVHLEIRVQTLRYWVNDASALHLLRFFFHEYWSWSTLSVPKKSYFGFSPKRNQRFFLLLYNSHAYEYESILDFLHNEYSHLRSISFVFFLERLFFYGKKKRLVEVVAKDFRVSLWLFTDPLMHYVRYQGKSILVSKGTPLLLNKWKSYLVNFWQYHFDLWFHSGRVYRKKFPNHSLDFMGYLSSVRLNPVMVRGQMLENAFLINNAIKKLDTLVPIIPLTRVLSKAKFCNPLGHPISKVVWTDLSDSDMMDRFGYICRNLSQYYNGSSKKKSLYRIKYILRLSCAKTLARKHKSTVHIFLKRFGSEFLEEFFASEEEDLSLTFSRASSTFREVYRRGIWYLDIAYINDLSNHR</sequence>
<dbReference type="InterPro" id="IPR024937">
    <property type="entry name" value="Domain_X"/>
</dbReference>
<gene>
    <name evidence="6 10" type="primary">matK</name>
</gene>
<dbReference type="PANTHER" id="PTHR34811:SF1">
    <property type="entry name" value="MATURASE K"/>
    <property type="match status" value="1"/>
</dbReference>
<dbReference type="GO" id="GO:0008380">
    <property type="term" value="P:RNA splicing"/>
    <property type="evidence" value="ECO:0007669"/>
    <property type="project" value="UniProtKB-UniRule"/>
</dbReference>
<dbReference type="EMBL" id="KY378693">
    <property type="protein sequence ID" value="ATL61577.1"/>
    <property type="molecule type" value="Genomic_DNA"/>
</dbReference>
<dbReference type="HAMAP" id="MF_01390">
    <property type="entry name" value="MatK"/>
    <property type="match status" value="1"/>
</dbReference>
<dbReference type="Pfam" id="PF01824">
    <property type="entry name" value="MatK_N"/>
    <property type="match status" value="1"/>
</dbReference>
<dbReference type="GO" id="GO:0006397">
    <property type="term" value="P:mRNA processing"/>
    <property type="evidence" value="ECO:0007669"/>
    <property type="project" value="UniProtKB-KW"/>
</dbReference>
<dbReference type="InterPro" id="IPR024942">
    <property type="entry name" value="Maturase_MatK_N"/>
</dbReference>
<dbReference type="InterPro" id="IPR002866">
    <property type="entry name" value="Maturase_MatK"/>
</dbReference>
<proteinExistence type="inferred from homology"/>
<organism evidence="10">
    <name type="scientific">Argostemma yappii</name>
    <dbReference type="NCBI Taxonomy" id="675710"/>
    <lineage>
        <taxon>Eukaryota</taxon>
        <taxon>Viridiplantae</taxon>
        <taxon>Streptophyta</taxon>
        <taxon>Embryophyta</taxon>
        <taxon>Tracheophyta</taxon>
        <taxon>Spermatophyta</taxon>
        <taxon>Magnoliopsida</taxon>
        <taxon>eudicotyledons</taxon>
        <taxon>Gunneridae</taxon>
        <taxon>Pentapetalae</taxon>
        <taxon>asterids</taxon>
        <taxon>lamiids</taxon>
        <taxon>Gentianales</taxon>
        <taxon>Rubiaceae</taxon>
        <taxon>Rubioideae</taxon>
        <taxon>Argostemmateae</taxon>
        <taxon>Argostemma</taxon>
    </lineage>
</organism>
<evidence type="ECO:0000256" key="4">
    <source>
        <dbReference type="ARBA" id="ARBA00022694"/>
    </source>
</evidence>
<protein>
    <recommendedName>
        <fullName evidence="6">Maturase K</fullName>
    </recommendedName>
    <alternativeName>
        <fullName evidence="6">Intron maturase</fullName>
    </alternativeName>
</protein>
<comment type="subcellular location">
    <subcellularLocation>
        <location evidence="6">Plastid</location>
        <location evidence="6">Chloroplast</location>
    </subcellularLocation>
</comment>
<evidence type="ECO:0000313" key="10">
    <source>
        <dbReference type="EMBL" id="ATL61577.1"/>
    </source>
</evidence>
<feature type="domain" description="Maturase MatK N-terminal" evidence="9">
    <location>
        <begin position="1"/>
        <end position="332"/>
    </location>
</feature>
<name>A0A6F8EZV4_9GENT</name>
<keyword evidence="2 7" id="KW-0934">Plastid</keyword>
<geneLocation type="chloroplast" evidence="10"/>
<dbReference type="PANTHER" id="PTHR34811">
    <property type="entry name" value="MATURASE K"/>
    <property type="match status" value="1"/>
</dbReference>
<evidence type="ECO:0000256" key="2">
    <source>
        <dbReference type="ARBA" id="ARBA00022640"/>
    </source>
</evidence>
<comment type="similarity">
    <text evidence="1 6">Belongs to the intron maturase 2 family. MatK subfamily.</text>
</comment>
<evidence type="ECO:0000256" key="7">
    <source>
        <dbReference type="RuleBase" id="RU004226"/>
    </source>
</evidence>
<dbReference type="GO" id="GO:0003723">
    <property type="term" value="F:RNA binding"/>
    <property type="evidence" value="ECO:0007669"/>
    <property type="project" value="UniProtKB-KW"/>
</dbReference>
<evidence type="ECO:0000259" key="9">
    <source>
        <dbReference type="Pfam" id="PF01824"/>
    </source>
</evidence>
<accession>A0A6F8EZV4</accession>
<dbReference type="AlphaFoldDB" id="A0A6F8EZV4"/>
<comment type="function">
    <text evidence="6 7">Usually encoded in the trnK tRNA gene intron. Probably assists in splicing its own and other chloroplast group II introns.</text>
</comment>
<evidence type="ECO:0000256" key="3">
    <source>
        <dbReference type="ARBA" id="ARBA00022664"/>
    </source>
</evidence>
<evidence type="ECO:0000256" key="1">
    <source>
        <dbReference type="ARBA" id="ARBA00006621"/>
    </source>
</evidence>
<keyword evidence="5 6" id="KW-0694">RNA-binding</keyword>
<reference evidence="10" key="2">
    <citation type="journal article" date="2020" name="Zhi Wu Fen Lei Xue Bao">
        <title>Conflicting phylogenetic signals in genomic data of the coffee family (Rubiaceae).</title>
        <authorList>
            <person name="Wikstroem N."/>
            <person name="Bremer B."/>
            <person name="Rydin C."/>
        </authorList>
    </citation>
    <scope>NUCLEOTIDE SEQUENCE</scope>
</reference>
<keyword evidence="4 6" id="KW-0819">tRNA processing</keyword>
<dbReference type="GO" id="GO:0009507">
    <property type="term" value="C:chloroplast"/>
    <property type="evidence" value="ECO:0007669"/>
    <property type="project" value="UniProtKB-SubCell"/>
</dbReference>
<keyword evidence="7 10" id="KW-0150">Chloroplast</keyword>
<evidence type="ECO:0000256" key="5">
    <source>
        <dbReference type="ARBA" id="ARBA00022884"/>
    </source>
</evidence>
<evidence type="ECO:0000259" key="8">
    <source>
        <dbReference type="Pfam" id="PF01348"/>
    </source>
</evidence>
<reference evidence="10" key="1">
    <citation type="submission" date="2016-12" db="EMBL/GenBank/DDBJ databases">
        <authorList>
            <person name="Wikstrom N."/>
        </authorList>
    </citation>
    <scope>NUCLEOTIDE SEQUENCE</scope>
</reference>
<evidence type="ECO:0000256" key="6">
    <source>
        <dbReference type="HAMAP-Rule" id="MF_01390"/>
    </source>
</evidence>